<dbReference type="AlphaFoldDB" id="A0A328AB71"/>
<gene>
    <name evidence="1" type="ORF">DJ018_16150</name>
</gene>
<dbReference type="RefSeq" id="WP_111516001.1">
    <property type="nucleotide sequence ID" value="NZ_QFYR01000004.1"/>
</dbReference>
<organism evidence="1 2">
    <name type="scientific">Phenylobacterium deserti</name>
    <dbReference type="NCBI Taxonomy" id="1914756"/>
    <lineage>
        <taxon>Bacteria</taxon>
        <taxon>Pseudomonadati</taxon>
        <taxon>Pseudomonadota</taxon>
        <taxon>Alphaproteobacteria</taxon>
        <taxon>Caulobacterales</taxon>
        <taxon>Caulobacteraceae</taxon>
        <taxon>Phenylobacterium</taxon>
    </lineage>
</organism>
<keyword evidence="2" id="KW-1185">Reference proteome</keyword>
<evidence type="ECO:0000313" key="1">
    <source>
        <dbReference type="EMBL" id="RAK51466.1"/>
    </source>
</evidence>
<accession>A0A328AB71</accession>
<proteinExistence type="predicted"/>
<sequence length="138" mass="14760">MLKDPTLFPRLQAELARFGLRADDMADAYTVWWINAWQAAHGETGDPDRGAVQAVRAQAERAFLAAPGLPLDDDAAKQAFSEGLLVQAVILASVTEQVKNDPAQLQAIGRMARQSARAFGLDLDAVRLTNAGFVPSGG</sequence>
<dbReference type="InterPro" id="IPR046505">
    <property type="entry name" value="DUF6683"/>
</dbReference>
<name>A0A328AB71_9CAUL</name>
<reference evidence="2" key="1">
    <citation type="submission" date="2018-05" db="EMBL/GenBank/DDBJ databases">
        <authorList>
            <person name="Li X."/>
        </authorList>
    </citation>
    <scope>NUCLEOTIDE SEQUENCE [LARGE SCALE GENOMIC DNA]</scope>
    <source>
        <strain evidence="2">YIM 73061</strain>
    </source>
</reference>
<evidence type="ECO:0000313" key="2">
    <source>
        <dbReference type="Proteomes" id="UP000249725"/>
    </source>
</evidence>
<dbReference type="Proteomes" id="UP000249725">
    <property type="component" value="Unassembled WGS sequence"/>
</dbReference>
<dbReference type="EMBL" id="QFYR01000004">
    <property type="protein sequence ID" value="RAK51466.1"/>
    <property type="molecule type" value="Genomic_DNA"/>
</dbReference>
<protein>
    <submittedName>
        <fullName evidence="1">Uncharacterized protein</fullName>
    </submittedName>
</protein>
<dbReference type="Pfam" id="PF20388">
    <property type="entry name" value="DUF6683"/>
    <property type="match status" value="1"/>
</dbReference>
<dbReference type="OrthoDB" id="7563604at2"/>
<comment type="caution">
    <text evidence="1">The sequence shown here is derived from an EMBL/GenBank/DDBJ whole genome shotgun (WGS) entry which is preliminary data.</text>
</comment>